<keyword evidence="3" id="KW-0472">Membrane</keyword>
<keyword evidence="3" id="KW-0812">Transmembrane</keyword>
<dbReference type="SUPFAM" id="SSF47090">
    <property type="entry name" value="PGBD-like"/>
    <property type="match status" value="1"/>
</dbReference>
<gene>
    <name evidence="5" type="ORF">GCM10023191_081310</name>
</gene>
<dbReference type="Pfam" id="PF01471">
    <property type="entry name" value="PG_binding_1"/>
    <property type="match status" value="1"/>
</dbReference>
<reference evidence="6" key="1">
    <citation type="journal article" date="2019" name="Int. J. Syst. Evol. Microbiol.">
        <title>The Global Catalogue of Microorganisms (GCM) 10K type strain sequencing project: providing services to taxonomists for standard genome sequencing and annotation.</title>
        <authorList>
            <consortium name="The Broad Institute Genomics Platform"/>
            <consortium name="The Broad Institute Genome Sequencing Center for Infectious Disease"/>
            <person name="Wu L."/>
            <person name="Ma J."/>
        </authorList>
    </citation>
    <scope>NUCLEOTIDE SEQUENCE [LARGE SCALE GENOMIC DNA]</scope>
    <source>
        <strain evidence="6">JCM 17933</strain>
    </source>
</reference>
<evidence type="ECO:0000259" key="4">
    <source>
        <dbReference type="Pfam" id="PF01471"/>
    </source>
</evidence>
<name>A0ABP8QZ66_9ACTN</name>
<organism evidence="5 6">
    <name type="scientific">Actinoallomurus oryzae</name>
    <dbReference type="NCBI Taxonomy" id="502180"/>
    <lineage>
        <taxon>Bacteria</taxon>
        <taxon>Bacillati</taxon>
        <taxon>Actinomycetota</taxon>
        <taxon>Actinomycetes</taxon>
        <taxon>Streptosporangiales</taxon>
        <taxon>Thermomonosporaceae</taxon>
        <taxon>Actinoallomurus</taxon>
    </lineage>
</organism>
<feature type="transmembrane region" description="Helical" evidence="3">
    <location>
        <begin position="31"/>
        <end position="52"/>
    </location>
</feature>
<dbReference type="Gene3D" id="2.40.420.20">
    <property type="match status" value="1"/>
</dbReference>
<evidence type="ECO:0000256" key="3">
    <source>
        <dbReference type="SAM" id="Phobius"/>
    </source>
</evidence>
<protein>
    <submittedName>
        <fullName evidence="5">Peptidoglycan-binding protein</fullName>
    </submittedName>
</protein>
<comment type="subcellular location">
    <subcellularLocation>
        <location evidence="1">Cell envelope</location>
    </subcellularLocation>
</comment>
<dbReference type="Proteomes" id="UP001500503">
    <property type="component" value="Unassembled WGS sequence"/>
</dbReference>
<evidence type="ECO:0000256" key="1">
    <source>
        <dbReference type="ARBA" id="ARBA00004196"/>
    </source>
</evidence>
<evidence type="ECO:0000313" key="5">
    <source>
        <dbReference type="EMBL" id="GAA4513758.1"/>
    </source>
</evidence>
<comment type="caution">
    <text evidence="5">The sequence shown here is derived from an EMBL/GenBank/DDBJ whole genome shotgun (WGS) entry which is preliminary data.</text>
</comment>
<accession>A0ABP8QZ66</accession>
<feature type="domain" description="Peptidoglycan binding-like" evidence="4">
    <location>
        <begin position="149"/>
        <end position="196"/>
    </location>
</feature>
<keyword evidence="3" id="KW-1133">Transmembrane helix</keyword>
<dbReference type="RefSeq" id="WP_345473211.1">
    <property type="nucleotide sequence ID" value="NZ_BAABHF010000048.1"/>
</dbReference>
<keyword evidence="6" id="KW-1185">Reference proteome</keyword>
<evidence type="ECO:0000313" key="6">
    <source>
        <dbReference type="Proteomes" id="UP001500503"/>
    </source>
</evidence>
<dbReference type="PANTHER" id="PTHR32347">
    <property type="entry name" value="EFFLUX SYSTEM COMPONENT YKNX-RELATED"/>
    <property type="match status" value="1"/>
</dbReference>
<dbReference type="InterPro" id="IPR050465">
    <property type="entry name" value="UPF0194_transport"/>
</dbReference>
<dbReference type="InterPro" id="IPR002477">
    <property type="entry name" value="Peptidoglycan-bd-like"/>
</dbReference>
<sequence>MSSHREPSTLAAEDGEDEAARAYRRRRSRRVLVLLLALVIIATAGAVATGLLSGGGTNPASVVLTRPPATATVEERTLTRTQTVGGDLGYGDLSAVQAPPGGRGMVTWLPDEGDVIKRGDTVYRLDQVKIPLLYGSIPLYRTLSVGSEGADVRQLERNLSALGYTGVTVDDEYSSATGYSVEEWQEDLGRAETGVVKPGDAVVASGPRRVAELTGAPGAAASRGLLKWTGTTRVVTVDLDTDYADLVKPGTTATVRLPDGVSVAARVTDIGTPTSKKKDDGATLPVELTVTQQKKLGRYQAAKVDVDLAAETHRGVLAVPVNALVARPGGGYAVTAVTATGTRYLPVKTGMFADSYVEVSGTGVVAGLTVGVPK</sequence>
<dbReference type="InterPro" id="IPR036365">
    <property type="entry name" value="PGBD-like_sf"/>
</dbReference>
<evidence type="ECO:0000256" key="2">
    <source>
        <dbReference type="ARBA" id="ARBA00023054"/>
    </source>
</evidence>
<dbReference type="EMBL" id="BAABHF010000048">
    <property type="protein sequence ID" value="GAA4513758.1"/>
    <property type="molecule type" value="Genomic_DNA"/>
</dbReference>
<dbReference type="Gene3D" id="1.10.101.10">
    <property type="entry name" value="PGBD-like superfamily/PGBD"/>
    <property type="match status" value="1"/>
</dbReference>
<proteinExistence type="predicted"/>
<dbReference type="PANTHER" id="PTHR32347:SF23">
    <property type="entry name" value="BLL5650 PROTEIN"/>
    <property type="match status" value="1"/>
</dbReference>
<dbReference type="InterPro" id="IPR036366">
    <property type="entry name" value="PGBDSf"/>
</dbReference>
<keyword evidence="2" id="KW-0175">Coiled coil</keyword>